<dbReference type="PANTHER" id="PTHR23389:SF3">
    <property type="entry name" value="CHROMOSOME TRANSMISSION FIDELITY PROTEIN 18 HOMOLOG"/>
    <property type="match status" value="1"/>
</dbReference>
<dbReference type="InterPro" id="IPR003593">
    <property type="entry name" value="AAA+_ATPase"/>
</dbReference>
<dbReference type="InterPro" id="IPR003959">
    <property type="entry name" value="ATPase_AAA_core"/>
</dbReference>
<accession>A0A1Q3AIT5</accession>
<organism evidence="5 6">
    <name type="scientific">Zygosaccharomyces rouxii</name>
    <dbReference type="NCBI Taxonomy" id="4956"/>
    <lineage>
        <taxon>Eukaryota</taxon>
        <taxon>Fungi</taxon>
        <taxon>Dikarya</taxon>
        <taxon>Ascomycota</taxon>
        <taxon>Saccharomycotina</taxon>
        <taxon>Saccharomycetes</taxon>
        <taxon>Saccharomycetales</taxon>
        <taxon>Saccharomycetaceae</taxon>
        <taxon>Zygosaccharomyces</taxon>
    </lineage>
</organism>
<feature type="domain" description="AAA+ ATPase" evidence="4">
    <location>
        <begin position="163"/>
        <end position="303"/>
    </location>
</feature>
<evidence type="ECO:0000256" key="3">
    <source>
        <dbReference type="ARBA" id="ARBA00022840"/>
    </source>
</evidence>
<dbReference type="AlphaFoldDB" id="A0A1Q3AIT5"/>
<dbReference type="GO" id="GO:0005634">
    <property type="term" value="C:nucleus"/>
    <property type="evidence" value="ECO:0007669"/>
    <property type="project" value="TreeGrafter"/>
</dbReference>
<evidence type="ECO:0000259" key="4">
    <source>
        <dbReference type="SMART" id="SM00382"/>
    </source>
</evidence>
<dbReference type="GO" id="GO:0005524">
    <property type="term" value="F:ATP binding"/>
    <property type="evidence" value="ECO:0007669"/>
    <property type="project" value="UniProtKB-KW"/>
</dbReference>
<dbReference type="SMART" id="SM00382">
    <property type="entry name" value="AAA"/>
    <property type="match status" value="1"/>
</dbReference>
<keyword evidence="3" id="KW-0067">ATP-binding</keyword>
<sequence length="707" mass="80387">MDFAVPNCASIGESFLFGGPGSEKESVKEVENDGMNNGDREFVSGSGKVVRLRKRVNSSTRNYGGSLWREDETYGININALLDNIESGSGSNGHHRDAEISKPHSNELWVEKWRPRRFIDLVGNEKTNRRVLRWLRQWSPAVFQESLPQPLYENEFDPLQRPAKRILLLHGPPGVGKTSVAHVIAKQAGYTVAEINASDERGGWQVRDKILNTLFNHTFNQSPVCLVADEIDGTLESGFIKVLIDVVNSDARATRRMGVPKKGKKNRDRLLLRPIIAVCNNLYAPALEKLKPLCEIVPFRRPSDFSLNERLDTICKVEGVKINSKSLKDLIDLSQGDVRNCVNNLQFWATGTSSQSSTSSSMDTDPMGKDFSSSWYGLINSIFQRDPHRDSRDQLSSLSQQIELNGNYDRIVQGCHSIFPRVKYSDNGVTKPSQIADWLYFHDLMNKSLYQHNGELIRYCASVPLQFAHMFGDIANKEDITIKNSQYEVNELRKLTMDITNCIAHQTLKRSPAVQIFTSRQSLIFETLPYLDEIISTDVSKCKNLKVKQSIYDSLAELLNFYQLNVVARNHDSLEGKKILSIDPPLDQIVLLDNKRKQEVLSKRPNSLNFLLAKFEESKARKRHVDQTVEKREREDVIRVKRSKTAMASGNTVDFFKTQYGINEPNKAEADVSIPKQQEDEIRIWVRYKEGFSDAVRKNVAWSSLWS</sequence>
<comment type="caution">
    <text evidence="5">The sequence shown here is derived from an EMBL/GenBank/DDBJ whole genome shotgun (WGS) entry which is preliminary data.</text>
</comment>
<dbReference type="InterPro" id="IPR027417">
    <property type="entry name" value="P-loop_NTPase"/>
</dbReference>
<evidence type="ECO:0000256" key="2">
    <source>
        <dbReference type="ARBA" id="ARBA00022741"/>
    </source>
</evidence>
<evidence type="ECO:0000313" key="6">
    <source>
        <dbReference type="Proteomes" id="UP000187013"/>
    </source>
</evidence>
<dbReference type="PANTHER" id="PTHR23389">
    <property type="entry name" value="CHROMOSOME TRANSMISSION FIDELITY FACTOR 18"/>
    <property type="match status" value="1"/>
</dbReference>
<name>A0A1Q3AIT5_ZYGRO</name>
<dbReference type="SUPFAM" id="SSF52540">
    <property type="entry name" value="P-loop containing nucleoside triphosphate hydrolases"/>
    <property type="match status" value="1"/>
</dbReference>
<dbReference type="GO" id="GO:0016887">
    <property type="term" value="F:ATP hydrolysis activity"/>
    <property type="evidence" value="ECO:0007669"/>
    <property type="project" value="InterPro"/>
</dbReference>
<evidence type="ECO:0000313" key="5">
    <source>
        <dbReference type="EMBL" id="GAV55522.1"/>
    </source>
</evidence>
<evidence type="ECO:0000256" key="1">
    <source>
        <dbReference type="ARBA" id="ARBA00022705"/>
    </source>
</evidence>
<gene>
    <name evidence="5" type="ORF">ZYGR_0AV01540</name>
</gene>
<reference evidence="5 6" key="1">
    <citation type="submission" date="2016-08" db="EMBL/GenBank/DDBJ databases">
        <title>Draft genome sequence of allopolyploid Zygosaccharomyces rouxii.</title>
        <authorList>
            <person name="Watanabe J."/>
            <person name="Uehara K."/>
            <person name="Mogi Y."/>
            <person name="Tsukioka Y."/>
        </authorList>
    </citation>
    <scope>NUCLEOTIDE SEQUENCE [LARGE SCALE GENOMIC DNA]</scope>
    <source>
        <strain evidence="5 6">NBRC 110957</strain>
    </source>
</reference>
<dbReference type="CDD" id="cd00009">
    <property type="entry name" value="AAA"/>
    <property type="match status" value="1"/>
</dbReference>
<proteinExistence type="predicted"/>
<dbReference type="GO" id="GO:0006260">
    <property type="term" value="P:DNA replication"/>
    <property type="evidence" value="ECO:0007669"/>
    <property type="project" value="UniProtKB-KW"/>
</dbReference>
<dbReference type="Gene3D" id="1.10.8.60">
    <property type="match status" value="1"/>
</dbReference>
<dbReference type="Proteomes" id="UP000187013">
    <property type="component" value="Unassembled WGS sequence"/>
</dbReference>
<dbReference type="Pfam" id="PF25361">
    <property type="entry name" value="AAA_lid_RFC1"/>
    <property type="match status" value="1"/>
</dbReference>
<dbReference type="InterPro" id="IPR047854">
    <property type="entry name" value="RFC_lid"/>
</dbReference>
<protein>
    <recommendedName>
        <fullName evidence="4">AAA+ ATPase domain-containing protein</fullName>
    </recommendedName>
</protein>
<keyword evidence="2" id="KW-0547">Nucleotide-binding</keyword>
<dbReference type="OrthoDB" id="2195431at2759"/>
<keyword evidence="1" id="KW-0235">DNA replication</keyword>
<dbReference type="GO" id="GO:0003677">
    <property type="term" value="F:DNA binding"/>
    <property type="evidence" value="ECO:0007669"/>
    <property type="project" value="TreeGrafter"/>
</dbReference>
<dbReference type="Pfam" id="PF00004">
    <property type="entry name" value="AAA"/>
    <property type="match status" value="1"/>
</dbReference>
<dbReference type="Gene3D" id="3.40.50.300">
    <property type="entry name" value="P-loop containing nucleotide triphosphate hydrolases"/>
    <property type="match status" value="1"/>
</dbReference>
<dbReference type="EMBL" id="BDGX01000048">
    <property type="protein sequence ID" value="GAV55522.1"/>
    <property type="molecule type" value="Genomic_DNA"/>
</dbReference>
<dbReference type="CDD" id="cd18140">
    <property type="entry name" value="HLD_clamp_RFC"/>
    <property type="match status" value="1"/>
</dbReference>